<dbReference type="EMBL" id="BMKB01000002">
    <property type="protein sequence ID" value="GGA45296.1"/>
    <property type="molecule type" value="Genomic_DNA"/>
</dbReference>
<keyword evidence="1" id="KW-0472">Membrane</keyword>
<evidence type="ECO:0000313" key="2">
    <source>
        <dbReference type="EMBL" id="GGA45296.1"/>
    </source>
</evidence>
<feature type="transmembrane region" description="Helical" evidence="1">
    <location>
        <begin position="81"/>
        <end position="102"/>
    </location>
</feature>
<dbReference type="OrthoDB" id="7948779at2"/>
<keyword evidence="3" id="KW-1185">Reference proteome</keyword>
<dbReference type="RefSeq" id="WP_127072858.1">
    <property type="nucleotide sequence ID" value="NZ_BMKB01000002.1"/>
</dbReference>
<feature type="transmembrane region" description="Helical" evidence="1">
    <location>
        <begin position="108"/>
        <end position="127"/>
    </location>
</feature>
<proteinExistence type="predicted"/>
<keyword evidence="1" id="KW-1133">Transmembrane helix</keyword>
<organism evidence="2 3">
    <name type="scientific">Pelagibacterium lentulum</name>
    <dbReference type="NCBI Taxonomy" id="2029865"/>
    <lineage>
        <taxon>Bacteria</taxon>
        <taxon>Pseudomonadati</taxon>
        <taxon>Pseudomonadota</taxon>
        <taxon>Alphaproteobacteria</taxon>
        <taxon>Hyphomicrobiales</taxon>
        <taxon>Devosiaceae</taxon>
        <taxon>Pelagibacterium</taxon>
    </lineage>
</organism>
<evidence type="ECO:0000313" key="3">
    <source>
        <dbReference type="Proteomes" id="UP000596977"/>
    </source>
</evidence>
<gene>
    <name evidence="2" type="ORF">GCM10011499_13750</name>
</gene>
<feature type="transmembrane region" description="Helical" evidence="1">
    <location>
        <begin position="6"/>
        <end position="22"/>
    </location>
</feature>
<name>A0A916R9R2_9HYPH</name>
<comment type="caution">
    <text evidence="2">The sequence shown here is derived from an EMBL/GenBank/DDBJ whole genome shotgun (WGS) entry which is preliminary data.</text>
</comment>
<sequence length="147" mass="16277">MIILLYGAIALAAITLIGNLMLHKWNTARVEKQMSERVDIYINSLNAEGMPEELAGMSAEERRDLLITAAREVRADSDRRFYVATIGAILSFFLALGFAIEGAGMRDFVLTLVIAAATLFGITTFMYRSLKSRLAARGMDIDRLKIS</sequence>
<keyword evidence="1" id="KW-0812">Transmembrane</keyword>
<dbReference type="AlphaFoldDB" id="A0A916R9R2"/>
<dbReference type="Proteomes" id="UP000596977">
    <property type="component" value="Unassembled WGS sequence"/>
</dbReference>
<protein>
    <submittedName>
        <fullName evidence="2">Uncharacterized protein</fullName>
    </submittedName>
</protein>
<evidence type="ECO:0000256" key="1">
    <source>
        <dbReference type="SAM" id="Phobius"/>
    </source>
</evidence>
<accession>A0A916R9R2</accession>
<reference evidence="2 3" key="1">
    <citation type="journal article" date="2014" name="Int. J. Syst. Evol. Microbiol.">
        <title>Complete genome sequence of Corynebacterium casei LMG S-19264T (=DSM 44701T), isolated from a smear-ripened cheese.</title>
        <authorList>
            <consortium name="US DOE Joint Genome Institute (JGI-PGF)"/>
            <person name="Walter F."/>
            <person name="Albersmeier A."/>
            <person name="Kalinowski J."/>
            <person name="Ruckert C."/>
        </authorList>
    </citation>
    <scope>NUCLEOTIDE SEQUENCE [LARGE SCALE GENOMIC DNA]</scope>
    <source>
        <strain evidence="2 3">CGMCC 1.15896</strain>
    </source>
</reference>